<evidence type="ECO:0000313" key="4">
    <source>
        <dbReference type="Proteomes" id="UP000589626"/>
    </source>
</evidence>
<dbReference type="GO" id="GO:0045333">
    <property type="term" value="P:cellular respiration"/>
    <property type="evidence" value="ECO:0007669"/>
    <property type="project" value="UniProtKB-ARBA"/>
</dbReference>
<feature type="domain" description="Thiamine pyrophosphate enzyme TPP-binding" evidence="2">
    <location>
        <begin position="69"/>
        <end position="215"/>
    </location>
</feature>
<dbReference type="AlphaFoldDB" id="A0A7W4VXS5"/>
<keyword evidence="1 3" id="KW-0560">Oxidoreductase</keyword>
<gene>
    <name evidence="3" type="ORF">FHU40_003549</name>
</gene>
<dbReference type="GO" id="GO:0047553">
    <property type="term" value="F:2-oxoglutarate synthase activity"/>
    <property type="evidence" value="ECO:0007669"/>
    <property type="project" value="UniProtKB-EC"/>
</dbReference>
<dbReference type="EC" id="1.2.7.3" evidence="3"/>
<name>A0A7W4VXS5_9ACTN</name>
<proteinExistence type="predicted"/>
<sequence length="274" mass="29247">MTTRSLPIIESTSAPTQAAKLVDDFTPGLINQGAHHLCPGCGEPIAMRLIMEAVEELELAQKTIAIFGIGCYTAYSNNLDVEVLQALHGRAPSLATGVKRSLPDSLVLTVQGDGDMVNEGLQEVLHTMARGESVTCFLLNNGVFGETGGHMTAATVLGQRTKNSLEGRTAQEHGYPIVISDLIARLDGAAYVARGAVNTHTNVARTKKMVKEALAVQTAGLGGSFVEILTMCPTGWFVDTLDAPDYLNDNIEPIHRFGVVLDRSDDSRHHGAGR</sequence>
<accession>A0A7W4VXS5</accession>
<dbReference type="Gene3D" id="3.40.50.970">
    <property type="match status" value="1"/>
</dbReference>
<dbReference type="RefSeq" id="WP_221199885.1">
    <property type="nucleotide sequence ID" value="NZ_JACHWR010000002.1"/>
</dbReference>
<dbReference type="SUPFAM" id="SSF52518">
    <property type="entry name" value="Thiamin diphosphate-binding fold (THDP-binding)"/>
    <property type="match status" value="1"/>
</dbReference>
<dbReference type="InterPro" id="IPR011766">
    <property type="entry name" value="TPP_enzyme_TPP-bd"/>
</dbReference>
<evidence type="ECO:0000259" key="2">
    <source>
        <dbReference type="Pfam" id="PF02775"/>
    </source>
</evidence>
<keyword evidence="4" id="KW-1185">Reference proteome</keyword>
<dbReference type="InterPro" id="IPR051457">
    <property type="entry name" value="2-oxoacid:Fd_oxidoreductase"/>
</dbReference>
<dbReference type="GO" id="GO:0030976">
    <property type="term" value="F:thiamine pyrophosphate binding"/>
    <property type="evidence" value="ECO:0007669"/>
    <property type="project" value="InterPro"/>
</dbReference>
<reference evidence="3 4" key="1">
    <citation type="submission" date="2020-08" db="EMBL/GenBank/DDBJ databases">
        <title>Sequencing the genomes of 1000 actinobacteria strains.</title>
        <authorList>
            <person name="Klenk H.-P."/>
        </authorList>
    </citation>
    <scope>NUCLEOTIDE SEQUENCE [LARGE SCALE GENOMIC DNA]</scope>
    <source>
        <strain evidence="3 4">DSM 105498</strain>
    </source>
</reference>
<dbReference type="Pfam" id="PF02775">
    <property type="entry name" value="TPP_enzyme_C"/>
    <property type="match status" value="1"/>
</dbReference>
<evidence type="ECO:0000313" key="3">
    <source>
        <dbReference type="EMBL" id="MBB3043731.1"/>
    </source>
</evidence>
<dbReference type="Proteomes" id="UP000589626">
    <property type="component" value="Unassembled WGS sequence"/>
</dbReference>
<dbReference type="PANTHER" id="PTHR48084">
    <property type="entry name" value="2-OXOGLUTARATE OXIDOREDUCTASE SUBUNIT KORB-RELATED"/>
    <property type="match status" value="1"/>
</dbReference>
<dbReference type="InterPro" id="IPR029061">
    <property type="entry name" value="THDP-binding"/>
</dbReference>
<dbReference type="EMBL" id="JACHWR010000002">
    <property type="protein sequence ID" value="MBB3043731.1"/>
    <property type="molecule type" value="Genomic_DNA"/>
</dbReference>
<organism evidence="3 4">
    <name type="scientific">Nocardioides soli</name>
    <dbReference type="NCBI Taxonomy" id="1036020"/>
    <lineage>
        <taxon>Bacteria</taxon>
        <taxon>Bacillati</taxon>
        <taxon>Actinomycetota</taxon>
        <taxon>Actinomycetes</taxon>
        <taxon>Propionibacteriales</taxon>
        <taxon>Nocardioidaceae</taxon>
        <taxon>Nocardioides</taxon>
    </lineage>
</organism>
<dbReference type="PANTHER" id="PTHR48084:SF3">
    <property type="entry name" value="SUBUNIT OF PYRUVATE:FLAVODOXIN OXIDOREDUCTASE"/>
    <property type="match status" value="1"/>
</dbReference>
<comment type="caution">
    <text evidence="3">The sequence shown here is derived from an EMBL/GenBank/DDBJ whole genome shotgun (WGS) entry which is preliminary data.</text>
</comment>
<dbReference type="GO" id="GO:0000287">
    <property type="term" value="F:magnesium ion binding"/>
    <property type="evidence" value="ECO:0007669"/>
    <property type="project" value="UniProtKB-ARBA"/>
</dbReference>
<evidence type="ECO:0000256" key="1">
    <source>
        <dbReference type="ARBA" id="ARBA00023002"/>
    </source>
</evidence>
<dbReference type="EC" id="1.2.7.11" evidence="3"/>
<protein>
    <submittedName>
        <fullName evidence="3">2-oxoglutarate ferredoxin oxidoreductase subunit beta</fullName>
        <ecNumber evidence="3">1.2.7.11</ecNumber>
        <ecNumber evidence="3">1.2.7.3</ecNumber>
    </submittedName>
</protein>